<feature type="transmembrane region" description="Helical" evidence="9">
    <location>
        <begin position="242"/>
        <end position="259"/>
    </location>
</feature>
<evidence type="ECO:0000256" key="8">
    <source>
        <dbReference type="ARBA" id="ARBA00023159"/>
    </source>
</evidence>
<dbReference type="GO" id="GO:0016020">
    <property type="term" value="C:membrane"/>
    <property type="evidence" value="ECO:0007669"/>
    <property type="project" value="UniProtKB-SubCell"/>
</dbReference>
<dbReference type="PRINTS" id="PR00103">
    <property type="entry name" value="CAMPKINASE"/>
</dbReference>
<dbReference type="GO" id="GO:0005829">
    <property type="term" value="C:cytosol"/>
    <property type="evidence" value="ECO:0007669"/>
    <property type="project" value="TreeGrafter"/>
</dbReference>
<feature type="transmembrane region" description="Helical" evidence="9">
    <location>
        <begin position="182"/>
        <end position="201"/>
    </location>
</feature>
<keyword evidence="12" id="KW-1185">Reference proteome</keyword>
<feature type="domain" description="Cyclic nucleotide-binding" evidence="10">
    <location>
        <begin position="1060"/>
        <end position="1152"/>
    </location>
</feature>
<evidence type="ECO:0000256" key="3">
    <source>
        <dbReference type="ARBA" id="ARBA00022692"/>
    </source>
</evidence>
<feature type="transmembrane region" description="Helical" evidence="9">
    <location>
        <begin position="151"/>
        <end position="170"/>
    </location>
</feature>
<keyword evidence="5 9" id="KW-0067">ATP-binding</keyword>
<evidence type="ECO:0000256" key="7">
    <source>
        <dbReference type="ARBA" id="ARBA00023136"/>
    </source>
</evidence>
<feature type="transmembrane region" description="Helical" evidence="9">
    <location>
        <begin position="115"/>
        <end position="139"/>
    </location>
</feature>
<feature type="domain" description="Cyclic nucleotide-binding" evidence="10">
    <location>
        <begin position="894"/>
        <end position="1009"/>
    </location>
</feature>
<dbReference type="InterPro" id="IPR050503">
    <property type="entry name" value="cAMP-dep_PK_reg_su-like"/>
</dbReference>
<dbReference type="GO" id="GO:0005524">
    <property type="term" value="F:ATP binding"/>
    <property type="evidence" value="ECO:0007669"/>
    <property type="project" value="UniProtKB-KW"/>
</dbReference>
<dbReference type="Pfam" id="PF03219">
    <property type="entry name" value="TLC"/>
    <property type="match status" value="1"/>
</dbReference>
<dbReference type="Pfam" id="PF13646">
    <property type="entry name" value="HEAT_2"/>
    <property type="match status" value="2"/>
</dbReference>
<dbReference type="InterPro" id="IPR016024">
    <property type="entry name" value="ARM-type_fold"/>
</dbReference>
<keyword evidence="4 9" id="KW-0547">Nucleotide-binding</keyword>
<dbReference type="Proteomes" id="UP000502248">
    <property type="component" value="Chromosome"/>
</dbReference>
<dbReference type="GO" id="GO:0005952">
    <property type="term" value="C:cAMP-dependent protein kinase complex"/>
    <property type="evidence" value="ECO:0007669"/>
    <property type="project" value="InterPro"/>
</dbReference>
<dbReference type="Gene3D" id="1.25.10.10">
    <property type="entry name" value="Leucine-rich Repeat Variant"/>
    <property type="match status" value="1"/>
</dbReference>
<gene>
    <name evidence="11" type="ORF">HH215_24745</name>
</gene>
<feature type="transmembrane region" description="Helical" evidence="9">
    <location>
        <begin position="310"/>
        <end position="335"/>
    </location>
</feature>
<keyword evidence="6 9" id="KW-1133">Transmembrane helix</keyword>
<dbReference type="PROSITE" id="PS00889">
    <property type="entry name" value="CNMP_BINDING_2"/>
    <property type="match status" value="1"/>
</dbReference>
<evidence type="ECO:0000313" key="12">
    <source>
        <dbReference type="Proteomes" id="UP000502248"/>
    </source>
</evidence>
<keyword evidence="7 9" id="KW-0472">Membrane</keyword>
<evidence type="ECO:0000256" key="5">
    <source>
        <dbReference type="ARBA" id="ARBA00022840"/>
    </source>
</evidence>
<dbReference type="EMBL" id="CP051680">
    <property type="protein sequence ID" value="QJD86067.1"/>
    <property type="molecule type" value="Genomic_DNA"/>
</dbReference>
<evidence type="ECO:0000313" key="11">
    <source>
        <dbReference type="EMBL" id="QJD86067.1"/>
    </source>
</evidence>
<dbReference type="CDD" id="cd00038">
    <property type="entry name" value="CAP_ED"/>
    <property type="match status" value="2"/>
</dbReference>
<feature type="transmembrane region" description="Helical" evidence="9">
    <location>
        <begin position="90"/>
        <end position="109"/>
    </location>
</feature>
<dbReference type="SUPFAM" id="SSF103473">
    <property type="entry name" value="MFS general substrate transporter"/>
    <property type="match status" value="1"/>
</dbReference>
<dbReference type="CDD" id="cd06174">
    <property type="entry name" value="MFS"/>
    <property type="match status" value="1"/>
</dbReference>
<evidence type="ECO:0000256" key="9">
    <source>
        <dbReference type="RuleBase" id="RU363121"/>
    </source>
</evidence>
<dbReference type="GO" id="GO:0005471">
    <property type="term" value="F:ATP:ADP antiporter activity"/>
    <property type="evidence" value="ECO:0007669"/>
    <property type="project" value="InterPro"/>
</dbReference>
<keyword evidence="2 9" id="KW-0813">Transport</keyword>
<feature type="transmembrane region" description="Helical" evidence="9">
    <location>
        <begin position="279"/>
        <end position="298"/>
    </location>
</feature>
<feature type="transmembrane region" description="Helical" evidence="9">
    <location>
        <begin position="401"/>
        <end position="419"/>
    </location>
</feature>
<evidence type="ECO:0000259" key="10">
    <source>
        <dbReference type="PROSITE" id="PS50042"/>
    </source>
</evidence>
<dbReference type="PANTHER" id="PTHR11635:SF152">
    <property type="entry name" value="CAMP-DEPENDENT PROTEIN KINASE TYPE I REGULATORY SUBUNIT-RELATED"/>
    <property type="match status" value="1"/>
</dbReference>
<proteinExistence type="inferred from homology"/>
<name>A0A7Z2VN09_9BACL</name>
<feature type="transmembrane region" description="Helical" evidence="9">
    <location>
        <begin position="59"/>
        <end position="78"/>
    </location>
</feature>
<dbReference type="InterPro" id="IPR018488">
    <property type="entry name" value="cNMP-bd_CS"/>
</dbReference>
<dbReference type="SMART" id="SM00100">
    <property type="entry name" value="cNMP"/>
    <property type="match status" value="2"/>
</dbReference>
<dbReference type="Gene3D" id="2.60.120.10">
    <property type="entry name" value="Jelly Rolls"/>
    <property type="match status" value="2"/>
</dbReference>
<organism evidence="11 12">
    <name type="scientific">Cohnella herbarum</name>
    <dbReference type="NCBI Taxonomy" id="2728023"/>
    <lineage>
        <taxon>Bacteria</taxon>
        <taxon>Bacillati</taxon>
        <taxon>Bacillota</taxon>
        <taxon>Bacilli</taxon>
        <taxon>Bacillales</taxon>
        <taxon>Paenibacillaceae</taxon>
        <taxon>Cohnella</taxon>
    </lineage>
</organism>
<dbReference type="InterPro" id="IPR036259">
    <property type="entry name" value="MFS_trans_sf"/>
</dbReference>
<dbReference type="PROSITE" id="PS50042">
    <property type="entry name" value="CNMP_BINDING_3"/>
    <property type="match status" value="2"/>
</dbReference>
<comment type="subcellular location">
    <subcellularLocation>
        <location evidence="1 9">Membrane</location>
        <topology evidence="1 9">Multi-pass membrane protein</topology>
    </subcellularLocation>
</comment>
<dbReference type="Pfam" id="PF00027">
    <property type="entry name" value="cNMP_binding"/>
    <property type="match status" value="2"/>
</dbReference>
<dbReference type="KEGG" id="cheb:HH215_24745"/>
<evidence type="ECO:0000256" key="1">
    <source>
        <dbReference type="ARBA" id="ARBA00004141"/>
    </source>
</evidence>
<dbReference type="InterPro" id="IPR004667">
    <property type="entry name" value="ADP_ATP_car_bac_type"/>
</dbReference>
<accession>A0A7Z2VN09</accession>
<dbReference type="SUPFAM" id="SSF51206">
    <property type="entry name" value="cAMP-binding domain-like"/>
    <property type="match status" value="2"/>
</dbReference>
<dbReference type="InterPro" id="IPR014710">
    <property type="entry name" value="RmlC-like_jellyroll"/>
</dbReference>
<evidence type="ECO:0000256" key="4">
    <source>
        <dbReference type="ARBA" id="ARBA00022741"/>
    </source>
</evidence>
<feature type="transmembrane region" description="Helical" evidence="9">
    <location>
        <begin position="26"/>
        <end position="47"/>
    </location>
</feature>
<dbReference type="AlphaFoldDB" id="A0A7Z2VN09"/>
<dbReference type="SUPFAM" id="SSF48371">
    <property type="entry name" value="ARM repeat"/>
    <property type="match status" value="1"/>
</dbReference>
<dbReference type="RefSeq" id="WP_169282319.1">
    <property type="nucleotide sequence ID" value="NZ_CP051680.1"/>
</dbReference>
<protein>
    <recommendedName>
        <fullName evidence="9">ADP,ATP carrier protein</fullName>
    </recommendedName>
</protein>
<evidence type="ECO:0000256" key="6">
    <source>
        <dbReference type="ARBA" id="ARBA00022989"/>
    </source>
</evidence>
<reference evidence="11 12" key="1">
    <citation type="submission" date="2020-04" db="EMBL/GenBank/DDBJ databases">
        <title>Genome sequencing of novel species.</title>
        <authorList>
            <person name="Heo J."/>
            <person name="Kim S.-J."/>
            <person name="Kim J.-S."/>
            <person name="Hong S.-B."/>
            <person name="Kwon S.-W."/>
        </authorList>
    </citation>
    <scope>NUCLEOTIDE SEQUENCE [LARGE SCALE GENOMIC DNA]</scope>
    <source>
        <strain evidence="11 12">MFER-1</strain>
    </source>
</reference>
<comment type="similarity">
    <text evidence="9">Belongs to the ADP/ATP translocase tlc family.</text>
</comment>
<dbReference type="InterPro" id="IPR000595">
    <property type="entry name" value="cNMP-bd_dom"/>
</dbReference>
<dbReference type="Gene3D" id="1.20.1250.20">
    <property type="entry name" value="MFS general substrate transporter like domains"/>
    <property type="match status" value="1"/>
</dbReference>
<dbReference type="PROSITE" id="PS00888">
    <property type="entry name" value="CNMP_BINDING_1"/>
    <property type="match status" value="1"/>
</dbReference>
<keyword evidence="3 9" id="KW-0812">Transmembrane</keyword>
<dbReference type="InterPro" id="IPR018490">
    <property type="entry name" value="cNMP-bd_dom_sf"/>
</dbReference>
<dbReference type="InterPro" id="IPR011989">
    <property type="entry name" value="ARM-like"/>
</dbReference>
<evidence type="ECO:0000256" key="2">
    <source>
        <dbReference type="ARBA" id="ARBA00022448"/>
    </source>
</evidence>
<dbReference type="PANTHER" id="PTHR11635">
    <property type="entry name" value="CAMP-DEPENDENT PROTEIN KINASE REGULATORY CHAIN"/>
    <property type="match status" value="1"/>
</dbReference>
<sequence>MSSSIGNPFALIANQYRSDRAEYTKIILLFGYLFFVVSASTLSRTAADTLFLSRFDASALSYMYLPQALTLLVSGFIYQKLCGRYRTDQLVVGVIAMASLLAITSRVAVGIGYDWVFPVIYVGYDVLNFLMIVCFWQFATSIMDQRKAKRTIGWVGSGGLVGGILSGFGLKLLVQPLGTENLIIIYAVAQLLCLVFVLKLMRGIKNPSETFAIKPASKTTSSKTKVKENQERQGLFRSVPHLKYVAIMAGTLVISLTLIDYQFKVILRGSLQNEELAGFMGSFYGFAGILALIVQLFVSGKLITRFGVMTAILVFPVLLFTGSLALLIMPVLAVATAVKASDKVLGDTIYSSVSQLIMFPIPPEWRGKAKGFLDGIVRNGAKGIAAISLIALSQWFAVEQFSYFILALIAGCIFAAVKIKKTYLTMLLSTLQSKGMDLQDEPDFVDPASIQILTSAMYSKEKQEALYAFSILSGIREFDMFAQLERLLEHPVREMRIEALKFVQSSVPIGGELKLEPLLADPVDTEVRAHAILALSAYAREEQLDRMIAYLEHSEVPIRAAAIVGLVKYYGIEGMFHAVGVLKQLLESDHEEERKAMASLFGQIGIQSFYKPLIPMLRDSSPFVRIRALESAALLRVPELVPSIVPLLRDSKVRQQAVAALQAYDEAVIIPLLEPYLIAAESNLHLPRVLEKVGTQAALDSLLRHYRVMSAELREKILESATRLHAGLAKVDMQQAEQLISFEITTYWDWTGHSQTLARTTVTAELSEALEQMRMRHIGRIFRLLAFLYDAKAINAVYTSWTNGNARQQANAIEVVDQLLAGKLRADITRIISSPIAGRNESSSPALANQALDWFYELGDSWINRNIEYLRASEEQRVTDKLMNQVQLLKKVSLFSELTGRDLFNIAQQLQTVEKIKGTTIVRQGDIGDSLYLIERGTAGIYIDSTCVKVLGAYDYFGEMSVITHKARSASVIAEEDVTLYELTSNAFYEIIFDRTEIAMAMMKLLSLRLRSTNEKIASTAAEADREIAAADGAALDSLDASGKNETMIRRILVLQKISLFAHCSQEDFVALAQMTEESVYEPGEKVCSVGDDGDTLYGIIDGAIQVHKGPEKLAMLGIGQIFGEMALIDGQPRSADCTAIRRTVLLELTREQAFAFCFQKMHILKGLMRVLAERTQDTERLA</sequence>
<keyword evidence="8" id="KW-0010">Activator</keyword>